<dbReference type="PANTHER" id="PTHR12802:SF41">
    <property type="entry name" value="BRAHMA ASSOCIATED PROTEIN 155 KDA"/>
    <property type="match status" value="1"/>
</dbReference>
<dbReference type="FunFam" id="1.10.10.60:FF:000014">
    <property type="entry name" value="SWI/SNF complex subunit SMARCC2 isoform C"/>
    <property type="match status" value="1"/>
</dbReference>
<dbReference type="GO" id="GO:0003677">
    <property type="term" value="F:DNA binding"/>
    <property type="evidence" value="ECO:0007669"/>
    <property type="project" value="UniProtKB-KW"/>
</dbReference>
<dbReference type="STRING" id="576137.A0A1L7XB78"/>
<dbReference type="GO" id="GO:0016514">
    <property type="term" value="C:SWI/SNF complex"/>
    <property type="evidence" value="ECO:0007669"/>
    <property type="project" value="TreeGrafter"/>
</dbReference>
<accession>A0A1L7XB78</accession>
<dbReference type="Pfam" id="PF04433">
    <property type="entry name" value="SWIRM"/>
    <property type="match status" value="1"/>
</dbReference>
<evidence type="ECO:0000256" key="4">
    <source>
        <dbReference type="ARBA" id="ARBA00023242"/>
    </source>
</evidence>
<dbReference type="SMART" id="SM00717">
    <property type="entry name" value="SANT"/>
    <property type="match status" value="1"/>
</dbReference>
<dbReference type="SUPFAM" id="SSF46689">
    <property type="entry name" value="Homeodomain-like"/>
    <property type="match status" value="2"/>
</dbReference>
<dbReference type="PROSITE" id="PS50090">
    <property type="entry name" value="MYB_LIKE"/>
    <property type="match status" value="1"/>
</dbReference>
<evidence type="ECO:0000313" key="10">
    <source>
        <dbReference type="EMBL" id="CZR62237.1"/>
    </source>
</evidence>
<dbReference type="AlphaFoldDB" id="A0A1L7XB78"/>
<dbReference type="InterPro" id="IPR001005">
    <property type="entry name" value="SANT/Myb"/>
</dbReference>
<dbReference type="GO" id="GO:0045893">
    <property type="term" value="P:positive regulation of DNA-templated transcription"/>
    <property type="evidence" value="ECO:0007669"/>
    <property type="project" value="TreeGrafter"/>
</dbReference>
<evidence type="ECO:0000256" key="3">
    <source>
        <dbReference type="ARBA" id="ARBA00023163"/>
    </source>
</evidence>
<keyword evidence="5" id="KW-0175">Coiled coil</keyword>
<dbReference type="GO" id="GO:0006338">
    <property type="term" value="P:chromatin remodeling"/>
    <property type="evidence" value="ECO:0007669"/>
    <property type="project" value="UniProtKB-ARBA"/>
</dbReference>
<feature type="region of interest" description="Disordered" evidence="6">
    <location>
        <begin position="1"/>
        <end position="77"/>
    </location>
</feature>
<evidence type="ECO:0000259" key="7">
    <source>
        <dbReference type="PROSITE" id="PS50090"/>
    </source>
</evidence>
<feature type="region of interest" description="Disordered" evidence="6">
    <location>
        <begin position="520"/>
        <end position="539"/>
    </location>
</feature>
<dbReference type="PANTHER" id="PTHR12802">
    <property type="entry name" value="SWI/SNF COMPLEX-RELATED"/>
    <property type="match status" value="1"/>
</dbReference>
<sequence>MDDDSLNFGSDGAGATPGSNSILAQPPLQGEGTPQEGSGQGEADITMAEGGADTTADAAKTAVSDNPLDAPDAPQREGDEIKDEEMADSQDVVKATQEGVVEGAAENGTVEGVEKTKAAIEAAAREHLISQTHSIILPSYSTWFDMHKINAIERKALPEFFNNRNRSKTPSVYKDYRDFMINTYRLNPIEYLTVTACRRNLAGDVCAIMRVHAFLEQWGLINYQVDADQRPSAIGPPFTGHFKVICDTPRGLQPWQPATDPMLVKAKESLDTDAKANAAAVPKSDTNLEIGRNIYEPTARENKVTGKEKQANGDAPTTNGTSDSAPKAIEDIIKPPVSKVNCFSCGIDTTRVYHHNSQVDPGAGTNSKVKYDLCPNCFTEGRMPVNHQQLHYVKIENPTYSAIPDRDAPWNDGEILKLAEALERYDEDWNEIAEYVGTRSKEECVIKFLQFDIEDKYLDSEPIAKSSGLSMLGSQHGLLPISQADNPVMSVIGFLAGLTEPSVTAAAAGKSVEVMKQSLIDSMEKPQSSEKGKEKENADSMEIDIRQETTTTTTQKIQALATVPLASVAARAGGLASHEEREMTRLVSAAVNTTLMKMELKLKQFNEMEQILQAERRELERGRQQLFLDRLTFKKRVKDVQEGLKMAAITGGEQGIKMAQDVMAGGDKLAFQASALAPGSVQPLSAEGQIKSFDI</sequence>
<keyword evidence="11" id="KW-1185">Reference proteome</keyword>
<dbReference type="Proteomes" id="UP000184330">
    <property type="component" value="Unassembled WGS sequence"/>
</dbReference>
<feature type="region of interest" description="Disordered" evidence="6">
    <location>
        <begin position="295"/>
        <end position="326"/>
    </location>
</feature>
<evidence type="ECO:0000256" key="1">
    <source>
        <dbReference type="ARBA" id="ARBA00023015"/>
    </source>
</evidence>
<feature type="compositionally biased region" description="Low complexity" evidence="6">
    <location>
        <begin position="46"/>
        <end position="62"/>
    </location>
</feature>
<dbReference type="Gene3D" id="1.10.10.10">
    <property type="entry name" value="Winged helix-like DNA-binding domain superfamily/Winged helix DNA-binding domain"/>
    <property type="match status" value="1"/>
</dbReference>
<evidence type="ECO:0000256" key="2">
    <source>
        <dbReference type="ARBA" id="ARBA00023125"/>
    </source>
</evidence>
<dbReference type="PROSITE" id="PS50934">
    <property type="entry name" value="SWIRM"/>
    <property type="match status" value="1"/>
</dbReference>
<dbReference type="Pfam" id="PF00249">
    <property type="entry name" value="Myb_DNA-binding"/>
    <property type="match status" value="1"/>
</dbReference>
<protein>
    <submittedName>
        <fullName evidence="10">Related to nucleosome remodeling complex subunit RSC8</fullName>
    </submittedName>
</protein>
<dbReference type="FunFam" id="1.10.10.10:FF:000020">
    <property type="entry name" value="SWI/SNF complex subunit SMARCC2 isoform c"/>
    <property type="match status" value="1"/>
</dbReference>
<feature type="compositionally biased region" description="Basic and acidic residues" evidence="6">
    <location>
        <begin position="298"/>
        <end position="311"/>
    </location>
</feature>
<evidence type="ECO:0000256" key="5">
    <source>
        <dbReference type="SAM" id="Coils"/>
    </source>
</evidence>
<dbReference type="PROSITE" id="PS51293">
    <property type="entry name" value="SANT"/>
    <property type="match status" value="1"/>
</dbReference>
<dbReference type="EMBL" id="FJOG01000020">
    <property type="protein sequence ID" value="CZR62237.1"/>
    <property type="molecule type" value="Genomic_DNA"/>
</dbReference>
<keyword evidence="3" id="KW-0804">Transcription</keyword>
<dbReference type="InterPro" id="IPR036388">
    <property type="entry name" value="WH-like_DNA-bd_sf"/>
</dbReference>
<keyword evidence="2" id="KW-0238">DNA-binding</keyword>
<dbReference type="InterPro" id="IPR007526">
    <property type="entry name" value="SWIRM"/>
</dbReference>
<dbReference type="Gene3D" id="1.10.10.60">
    <property type="entry name" value="Homeodomain-like"/>
    <property type="match status" value="1"/>
</dbReference>
<feature type="domain" description="Myb-like" evidence="7">
    <location>
        <begin position="406"/>
        <end position="452"/>
    </location>
</feature>
<name>A0A1L7XB78_9HELO</name>
<feature type="domain" description="SANT" evidence="9">
    <location>
        <begin position="405"/>
        <end position="456"/>
    </location>
</feature>
<evidence type="ECO:0000313" key="11">
    <source>
        <dbReference type="Proteomes" id="UP000184330"/>
    </source>
</evidence>
<dbReference type="GO" id="GO:0042393">
    <property type="term" value="F:histone binding"/>
    <property type="evidence" value="ECO:0007669"/>
    <property type="project" value="TreeGrafter"/>
</dbReference>
<evidence type="ECO:0000259" key="9">
    <source>
        <dbReference type="PROSITE" id="PS51293"/>
    </source>
</evidence>
<feature type="compositionally biased region" description="Basic and acidic residues" evidence="6">
    <location>
        <begin position="522"/>
        <end position="539"/>
    </location>
</feature>
<organism evidence="10 11">
    <name type="scientific">Phialocephala subalpina</name>
    <dbReference type="NCBI Taxonomy" id="576137"/>
    <lineage>
        <taxon>Eukaryota</taxon>
        <taxon>Fungi</taxon>
        <taxon>Dikarya</taxon>
        <taxon>Ascomycota</taxon>
        <taxon>Pezizomycotina</taxon>
        <taxon>Leotiomycetes</taxon>
        <taxon>Helotiales</taxon>
        <taxon>Mollisiaceae</taxon>
        <taxon>Phialocephala</taxon>
        <taxon>Phialocephala fortinii species complex</taxon>
    </lineage>
</organism>
<dbReference type="Pfam" id="PF16495">
    <property type="entry name" value="SWIRM-assoc_1"/>
    <property type="match status" value="1"/>
</dbReference>
<dbReference type="CDD" id="cd00167">
    <property type="entry name" value="SANT"/>
    <property type="match status" value="1"/>
</dbReference>
<keyword evidence="1" id="KW-0805">Transcription regulation</keyword>
<dbReference type="InterPro" id="IPR009057">
    <property type="entry name" value="Homeodomain-like_sf"/>
</dbReference>
<feature type="compositionally biased region" description="Polar residues" evidence="6">
    <location>
        <begin position="315"/>
        <end position="324"/>
    </location>
</feature>
<proteinExistence type="predicted"/>
<reference evidence="10 11" key="1">
    <citation type="submission" date="2016-03" db="EMBL/GenBank/DDBJ databases">
        <authorList>
            <person name="Ploux O."/>
        </authorList>
    </citation>
    <scope>NUCLEOTIDE SEQUENCE [LARGE SCALE GENOMIC DNA]</scope>
    <source>
        <strain evidence="10 11">UAMH 11012</strain>
    </source>
</reference>
<evidence type="ECO:0000259" key="8">
    <source>
        <dbReference type="PROSITE" id="PS50934"/>
    </source>
</evidence>
<evidence type="ECO:0000256" key="6">
    <source>
        <dbReference type="SAM" id="MobiDB-lite"/>
    </source>
</evidence>
<dbReference type="InterPro" id="IPR017884">
    <property type="entry name" value="SANT_dom"/>
</dbReference>
<keyword evidence="4" id="KW-0539">Nucleus</keyword>
<feature type="coiled-coil region" evidence="5">
    <location>
        <begin position="595"/>
        <end position="625"/>
    </location>
</feature>
<dbReference type="InterPro" id="IPR032451">
    <property type="entry name" value="SMARCC_C"/>
</dbReference>
<feature type="domain" description="SWIRM" evidence="8">
    <location>
        <begin position="135"/>
        <end position="232"/>
    </location>
</feature>
<gene>
    <name evidence="10" type="ORF">PAC_12134</name>
</gene>
<dbReference type="OrthoDB" id="118550at2759"/>